<evidence type="ECO:0000259" key="12">
    <source>
        <dbReference type="Pfam" id="PF00482"/>
    </source>
</evidence>
<gene>
    <name evidence="13" type="ORF">DNJ73_06470</name>
</gene>
<dbReference type="FunFam" id="1.20.81.30:FF:000001">
    <property type="entry name" value="Type II secretion system protein F"/>
    <property type="match status" value="2"/>
</dbReference>
<proteinExistence type="inferred from homology"/>
<evidence type="ECO:0000256" key="8">
    <source>
        <dbReference type="ARBA" id="ARBA00023136"/>
    </source>
</evidence>
<keyword evidence="3 9" id="KW-0813">Transport</keyword>
<dbReference type="GO" id="GO:0005886">
    <property type="term" value="C:plasma membrane"/>
    <property type="evidence" value="ECO:0007669"/>
    <property type="project" value="UniProtKB-SubCell"/>
</dbReference>
<evidence type="ECO:0000256" key="10">
    <source>
        <dbReference type="SAM" id="MobiDB-lite"/>
    </source>
</evidence>
<organism evidence="13 14">
    <name type="scientific">Prochlorococcus marinus XMU1408</name>
    <dbReference type="NCBI Taxonomy" id="2213228"/>
    <lineage>
        <taxon>Bacteria</taxon>
        <taxon>Bacillati</taxon>
        <taxon>Cyanobacteriota</taxon>
        <taxon>Cyanophyceae</taxon>
        <taxon>Synechococcales</taxon>
        <taxon>Prochlorococcaceae</taxon>
        <taxon>Prochlorococcus</taxon>
    </lineage>
</organism>
<dbReference type="GO" id="GO:0009306">
    <property type="term" value="P:protein secretion"/>
    <property type="evidence" value="ECO:0007669"/>
    <property type="project" value="InterPro"/>
</dbReference>
<evidence type="ECO:0000256" key="11">
    <source>
        <dbReference type="SAM" id="Phobius"/>
    </source>
</evidence>
<keyword evidence="7 11" id="KW-1133">Transmembrane helix</keyword>
<keyword evidence="5" id="KW-0997">Cell inner membrane</keyword>
<feature type="transmembrane region" description="Helical" evidence="11">
    <location>
        <begin position="43"/>
        <end position="65"/>
    </location>
</feature>
<name>A0A318R0M3_PROMR</name>
<dbReference type="Proteomes" id="UP000247807">
    <property type="component" value="Unassembled WGS sequence"/>
</dbReference>
<evidence type="ECO:0000256" key="2">
    <source>
        <dbReference type="ARBA" id="ARBA00005745"/>
    </source>
</evidence>
<feature type="transmembrane region" description="Helical" evidence="11">
    <location>
        <begin position="186"/>
        <end position="214"/>
    </location>
</feature>
<comment type="subcellular location">
    <subcellularLocation>
        <location evidence="1">Cell inner membrane</location>
        <topology evidence="1">Multi-pass membrane protein</topology>
    </subcellularLocation>
    <subcellularLocation>
        <location evidence="9">Cell membrane</location>
        <topology evidence="9">Multi-pass membrane protein</topology>
    </subcellularLocation>
</comment>
<evidence type="ECO:0000256" key="5">
    <source>
        <dbReference type="ARBA" id="ARBA00022519"/>
    </source>
</evidence>
<dbReference type="Gene3D" id="1.20.81.30">
    <property type="entry name" value="Type II secretion system (T2SS), domain F"/>
    <property type="match status" value="2"/>
</dbReference>
<feature type="region of interest" description="Disordered" evidence="10">
    <location>
        <begin position="1"/>
        <end position="29"/>
    </location>
</feature>
<keyword evidence="4" id="KW-1003">Cell membrane</keyword>
<feature type="domain" description="Type II secretion system protein GspF" evidence="12">
    <location>
        <begin position="250"/>
        <end position="371"/>
    </location>
</feature>
<dbReference type="InterPro" id="IPR018076">
    <property type="entry name" value="T2SS_GspF_dom"/>
</dbReference>
<evidence type="ECO:0000256" key="9">
    <source>
        <dbReference type="RuleBase" id="RU003923"/>
    </source>
</evidence>
<dbReference type="PROSITE" id="PS00874">
    <property type="entry name" value="T2SP_F"/>
    <property type="match status" value="1"/>
</dbReference>
<dbReference type="OrthoDB" id="9805682at2"/>
<dbReference type="InterPro" id="IPR003004">
    <property type="entry name" value="GspF/PilC"/>
</dbReference>
<feature type="domain" description="Type II secretion system protein GspF" evidence="12">
    <location>
        <begin position="44"/>
        <end position="167"/>
    </location>
</feature>
<comment type="similarity">
    <text evidence="2 9">Belongs to the GSP F family.</text>
</comment>
<sequence>MPSYGNSSSSSKQLSKYPQKNNTRSILNSSSRNLKVPQKDLLIFFRQLAVILQSGVPLAQGIILLSENTKNKNFATIQSKIASRLSSGEELSICLSKYPKIFPDITIGLIEAGEAGGILDKVLDRIATLIEERAKIKSQIQGALIYPVIILTLAITVSLALLIFIVPKFEQMFNSMDAELPSLTKFMLNLSELVTSSSFLILSPIIIGVFLFLFSNYYKTKSGKFNLDSLILKIPLFGSLILRSEVASMCDTMTTLLDSGIPLVEVLEKCIAASSNDRIKKSLLIAIKSVREGQELAISLNTYQVFPKLVISMIKIGEETGRLSFMSQNLATFYKREVETSVSSLTKAMEPLIIIVVAGIVGTIVIALYLPMFKVIQVMQ</sequence>
<feature type="transmembrane region" description="Helical" evidence="11">
    <location>
        <begin position="352"/>
        <end position="372"/>
    </location>
</feature>
<evidence type="ECO:0000256" key="4">
    <source>
        <dbReference type="ARBA" id="ARBA00022475"/>
    </source>
</evidence>
<dbReference type="InterPro" id="IPR001992">
    <property type="entry name" value="T2SS_GspF/T4SS_PilC_CS"/>
</dbReference>
<dbReference type="PANTHER" id="PTHR30012">
    <property type="entry name" value="GENERAL SECRETION PATHWAY PROTEIN"/>
    <property type="match status" value="1"/>
</dbReference>
<evidence type="ECO:0000256" key="1">
    <source>
        <dbReference type="ARBA" id="ARBA00004429"/>
    </source>
</evidence>
<evidence type="ECO:0000256" key="3">
    <source>
        <dbReference type="ARBA" id="ARBA00022448"/>
    </source>
</evidence>
<protein>
    <submittedName>
        <fullName evidence="13">Type II secretion system F family protein</fullName>
    </submittedName>
</protein>
<keyword evidence="8 11" id="KW-0472">Membrane</keyword>
<evidence type="ECO:0000256" key="6">
    <source>
        <dbReference type="ARBA" id="ARBA00022692"/>
    </source>
</evidence>
<dbReference type="PRINTS" id="PR00812">
    <property type="entry name" value="BCTERIALGSPF"/>
</dbReference>
<dbReference type="Pfam" id="PF00482">
    <property type="entry name" value="T2SSF"/>
    <property type="match status" value="2"/>
</dbReference>
<evidence type="ECO:0000256" key="7">
    <source>
        <dbReference type="ARBA" id="ARBA00022989"/>
    </source>
</evidence>
<dbReference type="EMBL" id="QJUE01000005">
    <property type="protein sequence ID" value="PYE01073.1"/>
    <property type="molecule type" value="Genomic_DNA"/>
</dbReference>
<dbReference type="InterPro" id="IPR042094">
    <property type="entry name" value="T2SS_GspF_sf"/>
</dbReference>
<evidence type="ECO:0000313" key="14">
    <source>
        <dbReference type="Proteomes" id="UP000247807"/>
    </source>
</evidence>
<comment type="caution">
    <text evidence="13">The sequence shown here is derived from an EMBL/GenBank/DDBJ whole genome shotgun (WGS) entry which is preliminary data.</text>
</comment>
<dbReference type="RefSeq" id="WP_158466902.1">
    <property type="nucleotide sequence ID" value="NZ_QJUE01000005.1"/>
</dbReference>
<feature type="transmembrane region" description="Helical" evidence="11">
    <location>
        <begin position="143"/>
        <end position="166"/>
    </location>
</feature>
<dbReference type="PANTHER" id="PTHR30012:SF0">
    <property type="entry name" value="TYPE II SECRETION SYSTEM PROTEIN F-RELATED"/>
    <property type="match status" value="1"/>
</dbReference>
<keyword evidence="6 9" id="KW-0812">Transmembrane</keyword>
<reference evidence="13 14" key="1">
    <citation type="journal article" date="2018" name="Appl. Environ. Microbiol.">
        <title>Genome rearrangement shapes Prochlorococcus ecological adaptation.</title>
        <authorList>
            <person name="Yan W."/>
            <person name="Wei S."/>
            <person name="Wang Q."/>
            <person name="Xiao X."/>
            <person name="Zeng Q."/>
            <person name="Jiao N."/>
            <person name="Zhang R."/>
        </authorList>
    </citation>
    <scope>NUCLEOTIDE SEQUENCE [LARGE SCALE GENOMIC DNA]</scope>
    <source>
        <strain evidence="13 14">XMU1408</strain>
    </source>
</reference>
<accession>A0A318R0M3</accession>
<dbReference type="AlphaFoldDB" id="A0A318R0M3"/>
<evidence type="ECO:0000313" key="13">
    <source>
        <dbReference type="EMBL" id="PYE01073.1"/>
    </source>
</evidence>